<dbReference type="NCBIfam" id="TIGR02318">
    <property type="entry name" value="phosphono_phnM"/>
    <property type="match status" value="1"/>
</dbReference>
<dbReference type="GO" id="GO:0016810">
    <property type="term" value="F:hydrolase activity, acting on carbon-nitrogen (but not peptide) bonds"/>
    <property type="evidence" value="ECO:0007669"/>
    <property type="project" value="InterPro"/>
</dbReference>
<organism evidence="2 3">
    <name type="scientific">Arboricoccus pini</name>
    <dbReference type="NCBI Taxonomy" id="1963835"/>
    <lineage>
        <taxon>Bacteria</taxon>
        <taxon>Pseudomonadati</taxon>
        <taxon>Pseudomonadota</taxon>
        <taxon>Alphaproteobacteria</taxon>
        <taxon>Geminicoccales</taxon>
        <taxon>Geminicoccaceae</taxon>
        <taxon>Arboricoccus</taxon>
    </lineage>
</organism>
<dbReference type="InterPro" id="IPR012696">
    <property type="entry name" value="PhnM"/>
</dbReference>
<name>A0A212QQD8_9PROT</name>
<dbReference type="PANTHER" id="PTHR43135:SF3">
    <property type="entry name" value="ALPHA-D-RIBOSE 1-METHYLPHOSPHONATE 5-TRIPHOSPHATE DIPHOSPHATASE"/>
    <property type="match status" value="1"/>
</dbReference>
<dbReference type="PANTHER" id="PTHR43135">
    <property type="entry name" value="ALPHA-D-RIBOSE 1-METHYLPHOSPHONATE 5-TRIPHOSPHATE DIPHOSPHATASE"/>
    <property type="match status" value="1"/>
</dbReference>
<dbReference type="AlphaFoldDB" id="A0A212QQD8"/>
<dbReference type="RefSeq" id="WP_243389723.1">
    <property type="nucleotide sequence ID" value="NZ_FYEH01000002.1"/>
</dbReference>
<sequence>MAPEIVFSNARIVTEDEVVLGSMQLEGARIGGVSATSSALPAAVDLEGDYLIPGLIELHTDNLEKHYSPRAGVQWDAVAAAVGHDVQITGSGITTVYDSLVLGAAPGWDARDEWLVPMLAGLAEARRLGMLKAEHRLHWRCEVTHAEIVALFESLAAEPGLGLISLMDHAPGDRQSPDIEAYKRRYRAAASVDDAAVEAHVASLIEGSRRYGSDNRRQLCAMAATKNIPVASHDDARLEHIEEAAALGCVISEFPTTLEAAVAARRAGMQVLMGAPNLIRGSSHSGNVAAAELAREDQLDIISSDYIPAALLPAAFRLASDAFGYSLSRAIATVSANPARAAGLDDRGRIGQGMRADLVRVALRDGRPLVREVWVAGAREA</sequence>
<dbReference type="SUPFAM" id="SSF51338">
    <property type="entry name" value="Composite domain of metallo-dependent hydrolases"/>
    <property type="match status" value="1"/>
</dbReference>
<dbReference type="InterPro" id="IPR006680">
    <property type="entry name" value="Amidohydro-rel"/>
</dbReference>
<dbReference type="Gene3D" id="3.20.20.140">
    <property type="entry name" value="Metal-dependent hydrolases"/>
    <property type="match status" value="1"/>
</dbReference>
<dbReference type="InterPro" id="IPR051781">
    <property type="entry name" value="Metallo-dep_Hydrolase"/>
</dbReference>
<dbReference type="GO" id="GO:0019700">
    <property type="term" value="P:organic phosphonate catabolic process"/>
    <property type="evidence" value="ECO:0007669"/>
    <property type="project" value="InterPro"/>
</dbReference>
<dbReference type="Proteomes" id="UP000197065">
    <property type="component" value="Unassembled WGS sequence"/>
</dbReference>
<evidence type="ECO:0000313" key="3">
    <source>
        <dbReference type="Proteomes" id="UP000197065"/>
    </source>
</evidence>
<dbReference type="NCBIfam" id="NF011987">
    <property type="entry name" value="PRK15446.2-3"/>
    <property type="match status" value="1"/>
</dbReference>
<dbReference type="Gene3D" id="2.30.40.10">
    <property type="entry name" value="Urease, subunit C, domain 1"/>
    <property type="match status" value="1"/>
</dbReference>
<dbReference type="NCBIfam" id="NF011981">
    <property type="entry name" value="PRK15446.1-2"/>
    <property type="match status" value="1"/>
</dbReference>
<proteinExistence type="predicted"/>
<dbReference type="NCBIfam" id="NF011984">
    <property type="entry name" value="PRK15446.1-5"/>
    <property type="match status" value="1"/>
</dbReference>
<accession>A0A212QQD8</accession>
<keyword evidence="3" id="KW-1185">Reference proteome</keyword>
<gene>
    <name evidence="2" type="ORF">SAMN07250955_102349</name>
</gene>
<feature type="domain" description="Amidohydrolase-related" evidence="1">
    <location>
        <begin position="189"/>
        <end position="365"/>
    </location>
</feature>
<evidence type="ECO:0000259" key="1">
    <source>
        <dbReference type="Pfam" id="PF01979"/>
    </source>
</evidence>
<dbReference type="PIRSF" id="PIRSF038971">
    <property type="entry name" value="PhnM"/>
    <property type="match status" value="1"/>
</dbReference>
<protein>
    <submittedName>
        <fullName evidence="2">Alpha-D-ribose 1-methylphosphonate 5-triphosphate diphosphatase</fullName>
    </submittedName>
</protein>
<evidence type="ECO:0000313" key="2">
    <source>
        <dbReference type="EMBL" id="SNB61692.1"/>
    </source>
</evidence>
<dbReference type="EMBL" id="FYEH01000002">
    <property type="protein sequence ID" value="SNB61692.1"/>
    <property type="molecule type" value="Genomic_DNA"/>
</dbReference>
<dbReference type="InterPro" id="IPR011059">
    <property type="entry name" value="Metal-dep_hydrolase_composite"/>
</dbReference>
<dbReference type="Pfam" id="PF01979">
    <property type="entry name" value="Amidohydro_1"/>
    <property type="match status" value="1"/>
</dbReference>
<dbReference type="NCBIfam" id="NF011990">
    <property type="entry name" value="PRK15446.2-6"/>
    <property type="match status" value="1"/>
</dbReference>
<dbReference type="SUPFAM" id="SSF51556">
    <property type="entry name" value="Metallo-dependent hydrolases"/>
    <property type="match status" value="1"/>
</dbReference>
<dbReference type="InterPro" id="IPR032466">
    <property type="entry name" value="Metal_Hydrolase"/>
</dbReference>
<reference evidence="2 3" key="1">
    <citation type="submission" date="2017-06" db="EMBL/GenBank/DDBJ databases">
        <authorList>
            <person name="Kim H.J."/>
            <person name="Triplett B.A."/>
        </authorList>
    </citation>
    <scope>NUCLEOTIDE SEQUENCE [LARGE SCALE GENOMIC DNA]</scope>
    <source>
        <strain evidence="2 3">B29T1</strain>
    </source>
</reference>